<name>A0A953LER8_9BACT</name>
<dbReference type="RefSeq" id="WP_222581833.1">
    <property type="nucleotide sequence ID" value="NZ_JAHVHU010000031.1"/>
</dbReference>
<dbReference type="InterPro" id="IPR013097">
    <property type="entry name" value="Dabb"/>
</dbReference>
<dbReference type="SMART" id="SM00886">
    <property type="entry name" value="Dabb"/>
    <property type="match status" value="1"/>
</dbReference>
<keyword evidence="2" id="KW-0732">Signal</keyword>
<sequence length="125" mass="14291">MKNILIIGATLLLALSVMQCGAPQTSDNMITHTVYFKLKHPKGSEEEKAFIQKAVDLGAIETVHNLRSVKEVSPKNNFDFGLIMQFEDQAGYDFYNNHPDHVDFVENVWKKEVVDFMEIDYVPNE</sequence>
<evidence type="ECO:0000256" key="1">
    <source>
        <dbReference type="ARBA" id="ARBA00011738"/>
    </source>
</evidence>
<evidence type="ECO:0000313" key="5">
    <source>
        <dbReference type="Proteomes" id="UP000753961"/>
    </source>
</evidence>
<proteinExistence type="predicted"/>
<evidence type="ECO:0000259" key="3">
    <source>
        <dbReference type="PROSITE" id="PS51502"/>
    </source>
</evidence>
<dbReference type="InterPro" id="IPR011008">
    <property type="entry name" value="Dimeric_a/b-barrel"/>
</dbReference>
<feature type="signal peptide" evidence="2">
    <location>
        <begin position="1"/>
        <end position="22"/>
    </location>
</feature>
<evidence type="ECO:0000313" key="4">
    <source>
        <dbReference type="EMBL" id="MBY5960284.1"/>
    </source>
</evidence>
<accession>A0A953LER8</accession>
<gene>
    <name evidence="4" type="ORF">KUV50_19200</name>
</gene>
<dbReference type="Pfam" id="PF07876">
    <property type="entry name" value="Dabb"/>
    <property type="match status" value="1"/>
</dbReference>
<feature type="chain" id="PRO_5037831701" evidence="2">
    <location>
        <begin position="23"/>
        <end position="125"/>
    </location>
</feature>
<dbReference type="AlphaFoldDB" id="A0A953LER8"/>
<evidence type="ECO:0000256" key="2">
    <source>
        <dbReference type="SAM" id="SignalP"/>
    </source>
</evidence>
<reference evidence="4" key="1">
    <citation type="submission" date="2021-06" db="EMBL/GenBank/DDBJ databases">
        <title>44 bacteria genomes isolated from Dapeng, Shenzhen.</title>
        <authorList>
            <person name="Zheng W."/>
            <person name="Yu S."/>
            <person name="Huang Y."/>
        </authorList>
    </citation>
    <scope>NUCLEOTIDE SEQUENCE</scope>
    <source>
        <strain evidence="4">DP5N28-2</strain>
    </source>
</reference>
<dbReference type="Gene3D" id="3.30.70.100">
    <property type="match status" value="1"/>
</dbReference>
<feature type="domain" description="Stress-response A/B barrel" evidence="3">
    <location>
        <begin position="30"/>
        <end position="121"/>
    </location>
</feature>
<dbReference type="PANTHER" id="PTHR33178:SF10">
    <property type="entry name" value="STRESS-RESPONSE A_B BARREL DOMAIN-CONTAINING PROTEIN"/>
    <property type="match status" value="1"/>
</dbReference>
<dbReference type="PANTHER" id="PTHR33178">
    <property type="match status" value="1"/>
</dbReference>
<comment type="subunit">
    <text evidence="1">Homodimer.</text>
</comment>
<dbReference type="InterPro" id="IPR044662">
    <property type="entry name" value="HS1/DABB1-like"/>
</dbReference>
<organism evidence="4 5">
    <name type="scientific">Membranihabitans marinus</name>
    <dbReference type="NCBI Taxonomy" id="1227546"/>
    <lineage>
        <taxon>Bacteria</taxon>
        <taxon>Pseudomonadati</taxon>
        <taxon>Bacteroidota</taxon>
        <taxon>Saprospiria</taxon>
        <taxon>Saprospirales</taxon>
        <taxon>Saprospiraceae</taxon>
        <taxon>Membranihabitans</taxon>
    </lineage>
</organism>
<dbReference type="EMBL" id="JAHVHU010000031">
    <property type="protein sequence ID" value="MBY5960284.1"/>
    <property type="molecule type" value="Genomic_DNA"/>
</dbReference>
<dbReference type="SUPFAM" id="SSF54909">
    <property type="entry name" value="Dimeric alpha+beta barrel"/>
    <property type="match status" value="1"/>
</dbReference>
<keyword evidence="5" id="KW-1185">Reference proteome</keyword>
<dbReference type="PROSITE" id="PS51502">
    <property type="entry name" value="S_R_A_B_BARREL"/>
    <property type="match status" value="1"/>
</dbReference>
<protein>
    <submittedName>
        <fullName evidence="4">Dabb family protein</fullName>
    </submittedName>
</protein>
<dbReference type="Proteomes" id="UP000753961">
    <property type="component" value="Unassembled WGS sequence"/>
</dbReference>
<comment type="caution">
    <text evidence="4">The sequence shown here is derived from an EMBL/GenBank/DDBJ whole genome shotgun (WGS) entry which is preliminary data.</text>
</comment>